<reference evidence="8" key="1">
    <citation type="submission" date="2023-07" db="EMBL/GenBank/DDBJ databases">
        <authorList>
            <person name="Yue Y."/>
        </authorList>
    </citation>
    <scope>NUCLEOTIDE SEQUENCE [LARGE SCALE GENOMIC DNA]</scope>
    <source>
        <strain evidence="8">D23</strain>
    </source>
</reference>
<sequence length="483" mass="54634">METGSYYDVLIIGAGLSGIGAACHLKRKSPGRTYHILESRSNLGGTWDLFKYPGIRSDSDMYTFGYSFKTWDKPKSFADAPSILKYLQEATEEYKVKDNISYNQKAISYSFNTSNNQWSVRALNTNTKKESTINCKFLFNCSGYYNYDEGYTPEFKGLDDFQGIFIHPQKWPKDLILSNKQVVVIGSGATAVTIVPEIAQKVGHVTLLQRSPTYVGALPNKDKVARFLKFLLPKKLAHKVIRTKNILLDIAFFNACRKWPNTMKKYIIKKAQTELGDYPVNPHFTPNYNPWEQRFCLAPDGDLFKAIRSGKASVETEKISHFYNKGVALESGKNLEADIIISATGLKILPLGGVKILVDNQTIDLSQLYVYKGCMLSSLPNLFLFVGYTNASWTLKSDLTSEYIARVLGYMNKKGLNTICPMLKDSTIKPIPLLNLNSGYIHRAKNILPNQGNKVPWRVYQNYILDYKMLRIDKINDGIAVFK</sequence>
<dbReference type="Gene3D" id="3.50.50.60">
    <property type="entry name" value="FAD/NAD(P)-binding domain"/>
    <property type="match status" value="3"/>
</dbReference>
<dbReference type="SUPFAM" id="SSF51905">
    <property type="entry name" value="FAD/NAD(P)-binding domain"/>
    <property type="match status" value="2"/>
</dbReference>
<dbReference type="InterPro" id="IPR051820">
    <property type="entry name" value="FAD-binding_MO"/>
</dbReference>
<keyword evidence="3" id="KW-0285">Flavoprotein</keyword>
<evidence type="ECO:0000256" key="2">
    <source>
        <dbReference type="ARBA" id="ARBA00010139"/>
    </source>
</evidence>
<dbReference type="Pfam" id="PF00743">
    <property type="entry name" value="FMO-like"/>
    <property type="match status" value="1"/>
</dbReference>
<comment type="caution">
    <text evidence="7">The sequence shown here is derived from an EMBL/GenBank/DDBJ whole genome shotgun (WGS) entry which is preliminary data.</text>
</comment>
<dbReference type="InterPro" id="IPR036188">
    <property type="entry name" value="FAD/NAD-bd_sf"/>
</dbReference>
<evidence type="ECO:0000256" key="5">
    <source>
        <dbReference type="ARBA" id="ARBA00023002"/>
    </source>
</evidence>
<protein>
    <submittedName>
        <fullName evidence="7">NAD(P)/FAD-dependent oxidoreductase</fullName>
    </submittedName>
</protein>
<organism evidence="7 8">
    <name type="scientific">Winogradskyella alexanderae</name>
    <dbReference type="NCBI Taxonomy" id="2877123"/>
    <lineage>
        <taxon>Bacteria</taxon>
        <taxon>Pseudomonadati</taxon>
        <taxon>Bacteroidota</taxon>
        <taxon>Flavobacteriia</taxon>
        <taxon>Flavobacteriales</taxon>
        <taxon>Flavobacteriaceae</taxon>
        <taxon>Winogradskyella</taxon>
    </lineage>
</organism>
<dbReference type="PRINTS" id="PR00469">
    <property type="entry name" value="PNDRDTASEII"/>
</dbReference>
<keyword evidence="6" id="KW-0503">Monooxygenase</keyword>
<comment type="similarity">
    <text evidence="2">Belongs to the FAD-binding monooxygenase family.</text>
</comment>
<keyword evidence="5" id="KW-0560">Oxidoreductase</keyword>
<keyword evidence="8" id="KW-1185">Reference proteome</keyword>
<gene>
    <name evidence="7" type="ORF">LBU54_01225</name>
</gene>
<evidence type="ECO:0000313" key="7">
    <source>
        <dbReference type="EMBL" id="MCA0131188.1"/>
    </source>
</evidence>
<accession>A0ABS7XMG7</accession>
<dbReference type="EMBL" id="JAIUJR010000001">
    <property type="protein sequence ID" value="MCA0131188.1"/>
    <property type="molecule type" value="Genomic_DNA"/>
</dbReference>
<name>A0ABS7XMG7_9FLAO</name>
<proteinExistence type="inferred from homology"/>
<dbReference type="Proteomes" id="UP001198901">
    <property type="component" value="Unassembled WGS sequence"/>
</dbReference>
<evidence type="ECO:0000256" key="4">
    <source>
        <dbReference type="ARBA" id="ARBA00022827"/>
    </source>
</evidence>
<evidence type="ECO:0000256" key="1">
    <source>
        <dbReference type="ARBA" id="ARBA00001974"/>
    </source>
</evidence>
<comment type="cofactor">
    <cofactor evidence="1">
        <name>FAD</name>
        <dbReference type="ChEBI" id="CHEBI:57692"/>
    </cofactor>
</comment>
<dbReference type="InterPro" id="IPR020946">
    <property type="entry name" value="Flavin_mOase-like"/>
</dbReference>
<evidence type="ECO:0000256" key="3">
    <source>
        <dbReference type="ARBA" id="ARBA00022630"/>
    </source>
</evidence>
<dbReference type="PANTHER" id="PTHR43872">
    <property type="entry name" value="MONOOXYGENASE, PUTATIVE (AFU_ORTHOLOGUE AFUA_8G02570)-RELATED"/>
    <property type="match status" value="1"/>
</dbReference>
<evidence type="ECO:0000256" key="6">
    <source>
        <dbReference type="ARBA" id="ARBA00023033"/>
    </source>
</evidence>
<dbReference type="PANTHER" id="PTHR43872:SF1">
    <property type="entry name" value="MONOOXYGENASE, PUTATIVE (AFU_ORTHOLOGUE AFUA_8G02570)-RELATED"/>
    <property type="match status" value="1"/>
</dbReference>
<evidence type="ECO:0000313" key="8">
    <source>
        <dbReference type="Proteomes" id="UP001198901"/>
    </source>
</evidence>
<keyword evidence="4" id="KW-0274">FAD</keyword>